<dbReference type="InterPro" id="IPR009057">
    <property type="entry name" value="Homeodomain-like_sf"/>
</dbReference>
<dbReference type="InterPro" id="IPR055247">
    <property type="entry name" value="InsJ-like_HTH"/>
</dbReference>
<dbReference type="Pfam" id="PF13518">
    <property type="entry name" value="HTH_28"/>
    <property type="match status" value="1"/>
</dbReference>
<organism evidence="2 3">
    <name type="scientific">Staphylococcus massiliensis S46</name>
    <dbReference type="NCBI Taxonomy" id="1229783"/>
    <lineage>
        <taxon>Bacteria</taxon>
        <taxon>Bacillati</taxon>
        <taxon>Bacillota</taxon>
        <taxon>Bacilli</taxon>
        <taxon>Bacillales</taxon>
        <taxon>Staphylococcaceae</taxon>
        <taxon>Staphylococcus</taxon>
    </lineage>
</organism>
<evidence type="ECO:0000313" key="3">
    <source>
        <dbReference type="Proteomes" id="UP000009885"/>
    </source>
</evidence>
<dbReference type="InterPro" id="IPR036388">
    <property type="entry name" value="WH-like_DNA-bd_sf"/>
</dbReference>
<evidence type="ECO:0000313" key="2">
    <source>
        <dbReference type="EMBL" id="EKU45042.1"/>
    </source>
</evidence>
<name>K9AQY0_9STAP</name>
<dbReference type="eggNOG" id="COG2801">
    <property type="taxonomic scope" value="Bacteria"/>
</dbReference>
<keyword evidence="3" id="KW-1185">Reference proteome</keyword>
<reference evidence="2 3" key="1">
    <citation type="journal article" date="2013" name="Genome Announc.">
        <title>Genome Sequence of Staphylococcus massiliensis Strain S46, Isolated from the Surface of Healthy Human Skin.</title>
        <authorList>
            <person name="Srivastav R."/>
            <person name="Singh A."/>
            <person name="Jangir P.K."/>
            <person name="Kumari C."/>
            <person name="Muduli S."/>
            <person name="Sharma R."/>
        </authorList>
    </citation>
    <scope>NUCLEOTIDE SEQUENCE [LARGE SCALE GENOMIC DNA]</scope>
    <source>
        <strain evidence="2 3">S46</strain>
    </source>
</reference>
<proteinExistence type="predicted"/>
<sequence length="151" mass="17687">MIETSNDGGGKVDNNLADYTHYQRQEAMRKYKIIEPYIKKQQSVQVISNNKQISQRTIYSWVKSYNNQGLIGLINRRRKDLDKAKLNEDTLNYIKNEYLINKGISIASIHRKTVDWCNQMNHPTPSYKQVYTSIKKVSNHLKSYSDLNSKK</sequence>
<evidence type="ECO:0000259" key="1">
    <source>
        <dbReference type="Pfam" id="PF13518"/>
    </source>
</evidence>
<dbReference type="STRING" id="1229783.C273_11747"/>
<comment type="caution">
    <text evidence="2">The sequence shown here is derived from an EMBL/GenBank/DDBJ whole genome shotgun (WGS) entry which is preliminary data.</text>
</comment>
<feature type="non-terminal residue" evidence="2">
    <location>
        <position position="151"/>
    </location>
</feature>
<dbReference type="Gene3D" id="1.10.10.10">
    <property type="entry name" value="Winged helix-like DNA-binding domain superfamily/Winged helix DNA-binding domain"/>
    <property type="match status" value="1"/>
</dbReference>
<dbReference type="EMBL" id="AMSQ01000047">
    <property type="protein sequence ID" value="EKU45042.1"/>
    <property type="molecule type" value="Genomic_DNA"/>
</dbReference>
<feature type="domain" description="Insertion element IS150 protein InsJ-like helix-turn-helix" evidence="1">
    <location>
        <begin position="29"/>
        <end position="79"/>
    </location>
</feature>
<dbReference type="SUPFAM" id="SSF46689">
    <property type="entry name" value="Homeodomain-like"/>
    <property type="match status" value="1"/>
</dbReference>
<accession>K9AQY0</accession>
<gene>
    <name evidence="2" type="ORF">C273_11747</name>
</gene>
<dbReference type="Proteomes" id="UP000009885">
    <property type="component" value="Unassembled WGS sequence"/>
</dbReference>
<dbReference type="AlphaFoldDB" id="K9AQY0"/>
<protein>
    <recommendedName>
        <fullName evidence="1">Insertion element IS150 protein InsJ-like helix-turn-helix domain-containing protein</fullName>
    </recommendedName>
</protein>